<dbReference type="Pfam" id="PF00059">
    <property type="entry name" value="Lectin_C"/>
    <property type="match status" value="1"/>
</dbReference>
<organism evidence="2 3">
    <name type="scientific">Saccoglossus kowalevskii</name>
    <name type="common">Acorn worm</name>
    <dbReference type="NCBI Taxonomy" id="10224"/>
    <lineage>
        <taxon>Eukaryota</taxon>
        <taxon>Metazoa</taxon>
        <taxon>Hemichordata</taxon>
        <taxon>Enteropneusta</taxon>
        <taxon>Harrimaniidae</taxon>
        <taxon>Saccoglossus</taxon>
    </lineage>
</organism>
<dbReference type="Proteomes" id="UP000694865">
    <property type="component" value="Unplaced"/>
</dbReference>
<dbReference type="SUPFAM" id="SSF56436">
    <property type="entry name" value="C-type lectin-like"/>
    <property type="match status" value="1"/>
</dbReference>
<feature type="non-terminal residue" evidence="3">
    <location>
        <position position="1"/>
    </location>
</feature>
<keyword evidence="2" id="KW-1185">Reference proteome</keyword>
<dbReference type="InterPro" id="IPR016187">
    <property type="entry name" value="CTDL_fold"/>
</dbReference>
<protein>
    <submittedName>
        <fullName evidence="3">C-type mannose receptor 2-like</fullName>
    </submittedName>
</protein>
<dbReference type="RefSeq" id="XP_006822094.1">
    <property type="nucleotide sequence ID" value="XM_006822031.1"/>
</dbReference>
<evidence type="ECO:0000313" key="3">
    <source>
        <dbReference type="RefSeq" id="XP_006822094.1"/>
    </source>
</evidence>
<dbReference type="InterPro" id="IPR050111">
    <property type="entry name" value="C-type_lectin/snaclec_domain"/>
</dbReference>
<dbReference type="GeneID" id="102801098"/>
<reference evidence="3" key="1">
    <citation type="submission" date="2025-08" db="UniProtKB">
        <authorList>
            <consortium name="RefSeq"/>
        </authorList>
    </citation>
    <scope>IDENTIFICATION</scope>
    <source>
        <tissue evidence="3">Testes</tissue>
    </source>
</reference>
<dbReference type="PANTHER" id="PTHR22803">
    <property type="entry name" value="MANNOSE, PHOSPHOLIPASE, LECTIN RECEPTOR RELATED"/>
    <property type="match status" value="1"/>
</dbReference>
<dbReference type="InterPro" id="IPR016186">
    <property type="entry name" value="C-type_lectin-like/link_sf"/>
</dbReference>
<gene>
    <name evidence="3" type="primary">LOC102801098</name>
</gene>
<evidence type="ECO:0000313" key="2">
    <source>
        <dbReference type="Proteomes" id="UP000694865"/>
    </source>
</evidence>
<name>A0ABM0MQ03_SACKO</name>
<sequence>IPEYSISTDETTWQDAKAGCESQCGKLAEICSQAEQDAVKDFLQEGDGRYWVGVSDVVGDNKHYEYTSGGSVIYTDWMENEPNNVGGTAEDCVEI</sequence>
<dbReference type="PROSITE" id="PS50041">
    <property type="entry name" value="C_TYPE_LECTIN_2"/>
    <property type="match status" value="1"/>
</dbReference>
<feature type="non-terminal residue" evidence="3">
    <location>
        <position position="95"/>
    </location>
</feature>
<dbReference type="Gene3D" id="3.10.100.10">
    <property type="entry name" value="Mannose-Binding Protein A, subunit A"/>
    <property type="match status" value="1"/>
</dbReference>
<dbReference type="InterPro" id="IPR001304">
    <property type="entry name" value="C-type_lectin-like"/>
</dbReference>
<feature type="domain" description="C-type lectin" evidence="1">
    <location>
        <begin position="4"/>
        <end position="95"/>
    </location>
</feature>
<accession>A0ABM0MQ03</accession>
<evidence type="ECO:0000259" key="1">
    <source>
        <dbReference type="PROSITE" id="PS50041"/>
    </source>
</evidence>
<proteinExistence type="predicted"/>